<dbReference type="EMBL" id="MN310367">
    <property type="protein sequence ID" value="QFX76233.1"/>
    <property type="molecule type" value="Genomic_DNA"/>
</dbReference>
<name>A0A6B7Q225_MORMO</name>
<evidence type="ECO:0000313" key="2">
    <source>
        <dbReference type="EMBL" id="QFX76233.1"/>
    </source>
</evidence>
<geneLocation type="plasmid" evidence="3">
    <name>p229813-KPC</name>
</geneLocation>
<feature type="signal peptide" evidence="1">
    <location>
        <begin position="1"/>
        <end position="19"/>
    </location>
</feature>
<organism evidence="2">
    <name type="scientific">Morganella morganii</name>
    <name type="common">Proteus morganii</name>
    <dbReference type="NCBI Taxonomy" id="582"/>
    <lineage>
        <taxon>Bacteria</taxon>
        <taxon>Pseudomonadati</taxon>
        <taxon>Pseudomonadota</taxon>
        <taxon>Gammaproteobacteria</taxon>
        <taxon>Enterobacterales</taxon>
        <taxon>Morganellaceae</taxon>
        <taxon>Morganella</taxon>
    </lineage>
</organism>
<protein>
    <submittedName>
        <fullName evidence="2">Uncharacterized protein</fullName>
    </submittedName>
</protein>
<feature type="chain" id="PRO_5036383697" evidence="1">
    <location>
        <begin position="20"/>
        <end position="103"/>
    </location>
</feature>
<sequence>MKKKLISIILLFPVLSVAAGNSTIDVNPPEKLTEISNKIDDADNESFLIAYNRNNLQFTPSITPVKDIKKCEKLKSLLEQPEIKRQIYYGDVKFQCLTIGNDK</sequence>
<evidence type="ECO:0000313" key="3">
    <source>
        <dbReference type="EMBL" id="QGJ80001.1"/>
    </source>
</evidence>
<keyword evidence="2" id="KW-0614">Plasmid</keyword>
<reference evidence="2" key="1">
    <citation type="submission" date="2019-08" db="EMBL/GenBank/DDBJ databases">
        <authorList>
            <person name="Zhou D."/>
        </authorList>
    </citation>
    <scope>NUCLEOTIDE SEQUENCE</scope>
    <source>
        <strain evidence="2">170516602</strain>
        <strain evidence="3">1712229813</strain>
        <plasmid evidence="3">p229813-KPC</plasmid>
        <plasmid evidence="2">p516602-KPC</plasmid>
    </source>
</reference>
<dbReference type="AlphaFoldDB" id="A0A6B7Q225"/>
<geneLocation type="plasmid" evidence="2">
    <name>p516602-KPC</name>
</geneLocation>
<keyword evidence="1" id="KW-0732">Signal</keyword>
<dbReference type="RefSeq" id="WP_205448029.1">
    <property type="nucleotide sequence ID" value="NZ_CP070522.1"/>
</dbReference>
<dbReference type="EMBL" id="MN310368">
    <property type="protein sequence ID" value="QGJ80001.1"/>
    <property type="molecule type" value="Genomic_DNA"/>
</dbReference>
<accession>A0A6B7Q225</accession>
<proteinExistence type="predicted"/>
<evidence type="ECO:0000256" key="1">
    <source>
        <dbReference type="SAM" id="SignalP"/>
    </source>
</evidence>